<dbReference type="PROSITE" id="PS50977">
    <property type="entry name" value="HTH_TETR_2"/>
    <property type="match status" value="1"/>
</dbReference>
<evidence type="ECO:0000313" key="5">
    <source>
        <dbReference type="Proteomes" id="UP000823614"/>
    </source>
</evidence>
<dbReference type="Gene3D" id="1.10.357.10">
    <property type="entry name" value="Tetracycline Repressor, domain 2"/>
    <property type="match status" value="1"/>
</dbReference>
<protein>
    <submittedName>
        <fullName evidence="4">TetR/AcrR family transcriptional regulator</fullName>
    </submittedName>
</protein>
<sequence>MPSKTFNNLKPEKQQKIFQSLLKEFSTFPLAKSQVARIIKSANIPRGSFYTYFSNLKDAYMYVLNIVLQDIHIDLNFQSFNNLDLIIGKIENFIKKIQYQNYYQFIKLYFQYNESILPKHPVNKKTDTKTWMLSVLSHTTLKDIFLDINNQKFYLDRFKKAIIYFQR</sequence>
<evidence type="ECO:0000259" key="3">
    <source>
        <dbReference type="PROSITE" id="PS50977"/>
    </source>
</evidence>
<evidence type="ECO:0000256" key="1">
    <source>
        <dbReference type="ARBA" id="ARBA00023125"/>
    </source>
</evidence>
<dbReference type="EMBL" id="JADIMP010000007">
    <property type="protein sequence ID" value="MBO8440894.1"/>
    <property type="molecule type" value="Genomic_DNA"/>
</dbReference>
<name>A0A9D9H7X0_9LACO</name>
<comment type="caution">
    <text evidence="4">The sequence shown here is derived from an EMBL/GenBank/DDBJ whole genome shotgun (WGS) entry which is preliminary data.</text>
</comment>
<reference evidence="4" key="2">
    <citation type="journal article" date="2021" name="PeerJ">
        <title>Extensive microbial diversity within the chicken gut microbiome revealed by metagenomics and culture.</title>
        <authorList>
            <person name="Gilroy R."/>
            <person name="Ravi A."/>
            <person name="Getino M."/>
            <person name="Pursley I."/>
            <person name="Horton D.L."/>
            <person name="Alikhan N.F."/>
            <person name="Baker D."/>
            <person name="Gharbi K."/>
            <person name="Hall N."/>
            <person name="Watson M."/>
            <person name="Adriaenssens E.M."/>
            <person name="Foster-Nyarko E."/>
            <person name="Jarju S."/>
            <person name="Secka A."/>
            <person name="Antonio M."/>
            <person name="Oren A."/>
            <person name="Chaudhuri R.R."/>
            <person name="La Ragione R."/>
            <person name="Hildebrand F."/>
            <person name="Pallen M.J."/>
        </authorList>
    </citation>
    <scope>NUCLEOTIDE SEQUENCE</scope>
    <source>
        <strain evidence="4">C6-149</strain>
    </source>
</reference>
<evidence type="ECO:0000256" key="2">
    <source>
        <dbReference type="PROSITE-ProRule" id="PRU00335"/>
    </source>
</evidence>
<keyword evidence="1 2" id="KW-0238">DNA-binding</keyword>
<reference evidence="4" key="1">
    <citation type="submission" date="2020-10" db="EMBL/GenBank/DDBJ databases">
        <authorList>
            <person name="Gilroy R."/>
        </authorList>
    </citation>
    <scope>NUCLEOTIDE SEQUENCE</scope>
    <source>
        <strain evidence="4">C6-149</strain>
    </source>
</reference>
<dbReference type="AlphaFoldDB" id="A0A9D9H7X0"/>
<feature type="domain" description="HTH tetR-type" evidence="3">
    <location>
        <begin position="11"/>
        <end position="71"/>
    </location>
</feature>
<evidence type="ECO:0000313" key="4">
    <source>
        <dbReference type="EMBL" id="MBO8440894.1"/>
    </source>
</evidence>
<dbReference type="InterPro" id="IPR009057">
    <property type="entry name" value="Homeodomain-like_sf"/>
</dbReference>
<dbReference type="InterPro" id="IPR001647">
    <property type="entry name" value="HTH_TetR"/>
</dbReference>
<dbReference type="Proteomes" id="UP000823614">
    <property type="component" value="Unassembled WGS sequence"/>
</dbReference>
<feature type="DNA-binding region" description="H-T-H motif" evidence="2">
    <location>
        <begin position="34"/>
        <end position="53"/>
    </location>
</feature>
<dbReference type="GO" id="GO:0003677">
    <property type="term" value="F:DNA binding"/>
    <property type="evidence" value="ECO:0007669"/>
    <property type="project" value="UniProtKB-UniRule"/>
</dbReference>
<dbReference type="SUPFAM" id="SSF46689">
    <property type="entry name" value="Homeodomain-like"/>
    <property type="match status" value="1"/>
</dbReference>
<proteinExistence type="predicted"/>
<accession>A0A9D9H7X0</accession>
<organism evidence="4 5">
    <name type="scientific">Candidatus Gallilactobacillus intestinavium</name>
    <dbReference type="NCBI Taxonomy" id="2840838"/>
    <lineage>
        <taxon>Bacteria</taxon>
        <taxon>Bacillati</taxon>
        <taxon>Bacillota</taxon>
        <taxon>Bacilli</taxon>
        <taxon>Lactobacillales</taxon>
        <taxon>Lactobacillaceae</taxon>
        <taxon>Lactobacillaceae incertae sedis</taxon>
        <taxon>Candidatus Gallilactobacillus</taxon>
    </lineage>
</organism>
<gene>
    <name evidence="4" type="ORF">IAA89_00360</name>
</gene>